<sequence length="162" mass="17431">MPTTAMTCLLVEGPLDEMAEFYTSLVPDSAVLNVGRWPADSERAGEPLAVDFTVAGARFQLISGGPDVALTPVVSIKLEVDDQAEVDRLWSALLADGGEPSQCGWLTDRYGLSWQLIPRGFTELMATSDVALQQQLFAAMLTMTKLEMPVFEAIAEGHAAQA</sequence>
<dbReference type="KEGG" id="agy:ATC03_16765"/>
<dbReference type="SUPFAM" id="SSF54593">
    <property type="entry name" value="Glyoxalase/Bleomycin resistance protein/Dihydroxybiphenyl dioxygenase"/>
    <property type="match status" value="1"/>
</dbReference>
<dbReference type="Pfam" id="PF06983">
    <property type="entry name" value="3-dmu-9_3-mt"/>
    <property type="match status" value="1"/>
</dbReference>
<keyword evidence="3" id="KW-1185">Reference proteome</keyword>
<dbReference type="InterPro" id="IPR028973">
    <property type="entry name" value="PhnB-like"/>
</dbReference>
<evidence type="ECO:0000313" key="3">
    <source>
        <dbReference type="Proteomes" id="UP000078437"/>
    </source>
</evidence>
<name>A0A191WIW6_9MICO</name>
<dbReference type="AlphaFoldDB" id="A0A191WIW6"/>
<dbReference type="PANTHER" id="PTHR33990">
    <property type="entry name" value="PROTEIN YJDN-RELATED"/>
    <property type="match status" value="1"/>
</dbReference>
<dbReference type="InterPro" id="IPR029068">
    <property type="entry name" value="Glyas_Bleomycin-R_OHBP_Dase"/>
</dbReference>
<evidence type="ECO:0000313" key="2">
    <source>
        <dbReference type="EMBL" id="ANJ28118.1"/>
    </source>
</evidence>
<evidence type="ECO:0000259" key="1">
    <source>
        <dbReference type="Pfam" id="PF06983"/>
    </source>
</evidence>
<dbReference type="PANTHER" id="PTHR33990:SF2">
    <property type="entry name" value="PHNB-LIKE DOMAIN-CONTAINING PROTEIN"/>
    <property type="match status" value="1"/>
</dbReference>
<dbReference type="Proteomes" id="UP000078437">
    <property type="component" value="Chromosome"/>
</dbReference>
<dbReference type="STRING" id="453304.ATC03_16765"/>
<reference evidence="2 3" key="1">
    <citation type="journal article" date="2016" name="Int. J. Syst. Evol. Microbiol.">
        <title>Agromyces aureus sp. nov., isolated from the rhizosphere of Salix caprea L. grown in a heavy-metal-contaminated soil.</title>
        <authorList>
            <person name="Corretto E."/>
            <person name="Antonielli L."/>
            <person name="Sessitsch A."/>
            <person name="Compant S."/>
            <person name="Gorfer M."/>
            <person name="Kuffner M."/>
            <person name="Brader G."/>
        </authorList>
    </citation>
    <scope>NUCLEOTIDE SEQUENCE [LARGE SCALE GENOMIC DNA]</scope>
    <source>
        <strain evidence="2 3">AR33</strain>
    </source>
</reference>
<organism evidence="2 3">
    <name type="scientific">Agromyces aureus</name>
    <dbReference type="NCBI Taxonomy" id="453304"/>
    <lineage>
        <taxon>Bacteria</taxon>
        <taxon>Bacillati</taxon>
        <taxon>Actinomycetota</taxon>
        <taxon>Actinomycetes</taxon>
        <taxon>Micrococcales</taxon>
        <taxon>Microbacteriaceae</taxon>
        <taxon>Agromyces</taxon>
    </lineage>
</organism>
<accession>A0A191WIW6</accession>
<dbReference type="PIRSF" id="PIRSF021700">
    <property type="entry name" value="3_dmu_93_MTrfase"/>
    <property type="match status" value="1"/>
</dbReference>
<reference evidence="3" key="2">
    <citation type="submission" date="2016-01" db="EMBL/GenBank/DDBJ databases">
        <title>Complete genome sequence of Agromyces aureus AR33T and comparison with related organisms.</title>
        <authorList>
            <person name="Corretto E."/>
            <person name="Antonielli L."/>
            <person name="Sessitsch A."/>
            <person name="Brader G."/>
        </authorList>
    </citation>
    <scope>NUCLEOTIDE SEQUENCE [LARGE SCALE GENOMIC DNA]</scope>
    <source>
        <strain evidence="3">AR33</strain>
    </source>
</reference>
<protein>
    <recommendedName>
        <fullName evidence="1">PhnB-like domain-containing protein</fullName>
    </recommendedName>
</protein>
<dbReference type="Gene3D" id="3.10.180.10">
    <property type="entry name" value="2,3-Dihydroxybiphenyl 1,2-Dioxygenase, domain 1"/>
    <property type="match status" value="1"/>
</dbReference>
<dbReference type="EMBL" id="CP013979">
    <property type="protein sequence ID" value="ANJ28118.1"/>
    <property type="molecule type" value="Genomic_DNA"/>
</dbReference>
<proteinExistence type="predicted"/>
<gene>
    <name evidence="2" type="ORF">ATC03_16765</name>
</gene>
<dbReference type="RefSeq" id="WP_152030996.1">
    <property type="nucleotide sequence ID" value="NZ_CP013979.1"/>
</dbReference>
<dbReference type="InterPro" id="IPR009725">
    <property type="entry name" value="3_dmu_93_MTrfase"/>
</dbReference>
<feature type="domain" description="PhnB-like" evidence="1">
    <location>
        <begin position="6"/>
        <end position="117"/>
    </location>
</feature>
<dbReference type="OrthoDB" id="9806473at2"/>